<protein>
    <submittedName>
        <fullName evidence="3">Pimeloyl-ACP methyl ester carboxylesterase</fullName>
    </submittedName>
</protein>
<dbReference type="Proteomes" id="UP000553034">
    <property type="component" value="Unassembled WGS sequence"/>
</dbReference>
<dbReference type="InterPro" id="IPR013595">
    <property type="entry name" value="Pept_S33_TAP-like_C"/>
</dbReference>
<evidence type="ECO:0000259" key="2">
    <source>
        <dbReference type="Pfam" id="PF08386"/>
    </source>
</evidence>
<dbReference type="GO" id="GO:0016020">
    <property type="term" value="C:membrane"/>
    <property type="evidence" value="ECO:0007669"/>
    <property type="project" value="TreeGrafter"/>
</dbReference>
<keyword evidence="4" id="KW-1185">Reference proteome</keyword>
<dbReference type="AlphaFoldDB" id="A0A840ESL5"/>
<dbReference type="Pfam" id="PF08386">
    <property type="entry name" value="Abhydrolase_4"/>
    <property type="match status" value="1"/>
</dbReference>
<proteinExistence type="predicted"/>
<dbReference type="Gene3D" id="3.40.50.1820">
    <property type="entry name" value="alpha/beta hydrolase"/>
    <property type="match status" value="1"/>
</dbReference>
<dbReference type="InterPro" id="IPR029058">
    <property type="entry name" value="AB_hydrolase_fold"/>
</dbReference>
<dbReference type="InterPro" id="IPR050266">
    <property type="entry name" value="AB_hydrolase_sf"/>
</dbReference>
<accession>A0A840ESL5</accession>
<gene>
    <name evidence="3" type="ORF">GGR32_002347</name>
</gene>
<name>A0A840ESL5_9FLAO</name>
<dbReference type="EMBL" id="JACIFO010000015">
    <property type="protein sequence ID" value="MBB4120035.1"/>
    <property type="molecule type" value="Genomic_DNA"/>
</dbReference>
<reference evidence="3 4" key="1">
    <citation type="submission" date="2020-08" db="EMBL/GenBank/DDBJ databases">
        <title>Genomic Encyclopedia of Type Strains, Phase IV (KMG-IV): sequencing the most valuable type-strain genomes for metagenomic binning, comparative biology and taxonomic classification.</title>
        <authorList>
            <person name="Goeker M."/>
        </authorList>
    </citation>
    <scope>NUCLEOTIDE SEQUENCE [LARGE SCALE GENOMIC DNA]</scope>
    <source>
        <strain evidence="3 4">DSM 29568</strain>
    </source>
</reference>
<dbReference type="PANTHER" id="PTHR43798">
    <property type="entry name" value="MONOACYLGLYCEROL LIPASE"/>
    <property type="match status" value="1"/>
</dbReference>
<dbReference type="PANTHER" id="PTHR43798:SF33">
    <property type="entry name" value="HYDROLASE, PUTATIVE (AFU_ORTHOLOGUE AFUA_2G14860)-RELATED"/>
    <property type="match status" value="1"/>
</dbReference>
<sequence length="284" mass="32936">MRKKIKKYLPKIIGIQLSSLYLINPKKATKKAYYLFCSPRRGRIKPEQKDFLNTAKKEVLTIQQTPIQTYHWEGSGNTVLLIHGWESNTHRWKELITELQEKNFNIIAFDAPAHGNSGGKIINIPIYANIADVLVKKFTPDYLVGHSMGGMTSVYYQHFFTENTIKKTVLLGAPSELDRIMYGYQKILNLNNKFMADLEQIFVRKFNFRFKEFSVANFAKTIQNPTLIIHDQYDKIVPLTEAEKIKQNLKDVELLITEGAGHSLNNQMINQKITRFLLNHKHHE</sequence>
<dbReference type="RefSeq" id="WP_183478368.1">
    <property type="nucleotide sequence ID" value="NZ_JACIFO010000015.1"/>
</dbReference>
<feature type="domain" description="Peptidase S33 tripeptidyl aminopeptidase-like C-terminal" evidence="2">
    <location>
        <begin position="223"/>
        <end position="280"/>
    </location>
</feature>
<comment type="caution">
    <text evidence="3">The sequence shown here is derived from an EMBL/GenBank/DDBJ whole genome shotgun (WGS) entry which is preliminary data.</text>
</comment>
<evidence type="ECO:0000259" key="1">
    <source>
        <dbReference type="Pfam" id="PF00561"/>
    </source>
</evidence>
<feature type="domain" description="AB hydrolase-1" evidence="1">
    <location>
        <begin position="77"/>
        <end position="182"/>
    </location>
</feature>
<dbReference type="SUPFAM" id="SSF53474">
    <property type="entry name" value="alpha/beta-Hydrolases"/>
    <property type="match status" value="1"/>
</dbReference>
<organism evidence="3 4">
    <name type="scientific">Mesonia hippocampi</name>
    <dbReference type="NCBI Taxonomy" id="1628250"/>
    <lineage>
        <taxon>Bacteria</taxon>
        <taxon>Pseudomonadati</taxon>
        <taxon>Bacteroidota</taxon>
        <taxon>Flavobacteriia</taxon>
        <taxon>Flavobacteriales</taxon>
        <taxon>Flavobacteriaceae</taxon>
        <taxon>Mesonia</taxon>
    </lineage>
</organism>
<dbReference type="Pfam" id="PF00561">
    <property type="entry name" value="Abhydrolase_1"/>
    <property type="match status" value="1"/>
</dbReference>
<dbReference type="InterPro" id="IPR000073">
    <property type="entry name" value="AB_hydrolase_1"/>
</dbReference>
<evidence type="ECO:0000313" key="3">
    <source>
        <dbReference type="EMBL" id="MBB4120035.1"/>
    </source>
</evidence>
<evidence type="ECO:0000313" key="4">
    <source>
        <dbReference type="Proteomes" id="UP000553034"/>
    </source>
</evidence>